<sequence length="509" mass="55861">MHKRFLFILLALSMSFTPALRAQTDAPPSIRQTNDHLSSTSVSAETPADFTVYLPLVRVPPVPVATVLKPFDVNASDLVGPASWDANYGKRPEIIVVAQGSTLHILAQDYDPSTAWNAALLRLEPADGGYQITQALTQLPMLDRIMGLAVDDAGNRYYATCVDEAHLVNPYYPPPGYRSNIVRVIKVSPAGEALFNVDLDVARHDAPIINPMTASSARLAFGGNHIALVHGGNTSPDWSIEGQRHQISLFTELDAISGAIIKTQGVWTSHAFDQRLLFDGTRILQLHLGDAYPRAIVLGRGFYEDSNIFAIKGPIGENLTATRLGNIALIEQDPTYKYLVLFATETSDQTGNIFDSKINGPRNLAIVRVRGDNFSVDPALPDILTVESGGVVVTNRLRWLTNYSAESRLHAERPKMIGIGNDRYIVLWEEWRNVNQETDVFNGVYGMLIDAQGSILIPAKLLTTSHLPRGDDAVFFQNGAAWVTGDAARRNLSIHLVDATLQYRVVTID</sequence>
<proteinExistence type="predicted"/>
<feature type="signal peptide" evidence="1">
    <location>
        <begin position="1"/>
        <end position="21"/>
    </location>
</feature>
<evidence type="ECO:0000313" key="2">
    <source>
        <dbReference type="EMBL" id="ABU59288.1"/>
    </source>
</evidence>
<keyword evidence="3" id="KW-1185">Reference proteome</keyword>
<dbReference type="OrthoDB" id="292801at2"/>
<dbReference type="eggNOG" id="ENOG5033PQN">
    <property type="taxonomic scope" value="Bacteria"/>
</dbReference>
<keyword evidence="1" id="KW-0732">Signal</keyword>
<dbReference type="Proteomes" id="UP000000263">
    <property type="component" value="Chromosome"/>
</dbReference>
<gene>
    <name evidence="2" type="ordered locus">Rcas_3234</name>
</gene>
<feature type="chain" id="PRO_5002714155" evidence="1">
    <location>
        <begin position="22"/>
        <end position="509"/>
    </location>
</feature>
<dbReference type="KEGG" id="rca:Rcas_3234"/>
<dbReference type="EMBL" id="CP000804">
    <property type="protein sequence ID" value="ABU59288.1"/>
    <property type="molecule type" value="Genomic_DNA"/>
</dbReference>
<organism evidence="2 3">
    <name type="scientific">Roseiflexus castenholzii (strain DSM 13941 / HLO8)</name>
    <dbReference type="NCBI Taxonomy" id="383372"/>
    <lineage>
        <taxon>Bacteria</taxon>
        <taxon>Bacillati</taxon>
        <taxon>Chloroflexota</taxon>
        <taxon>Chloroflexia</taxon>
        <taxon>Chloroflexales</taxon>
        <taxon>Roseiflexineae</taxon>
        <taxon>Roseiflexaceae</taxon>
        <taxon>Roseiflexus</taxon>
    </lineage>
</organism>
<dbReference type="RefSeq" id="WP_012121712.1">
    <property type="nucleotide sequence ID" value="NC_009767.1"/>
</dbReference>
<dbReference type="AlphaFoldDB" id="A7NNZ3"/>
<accession>A7NNZ3</accession>
<reference evidence="2 3" key="1">
    <citation type="submission" date="2007-08" db="EMBL/GenBank/DDBJ databases">
        <title>Complete sequence of Roseiflexus castenholzii DSM 13941.</title>
        <authorList>
            <consortium name="US DOE Joint Genome Institute"/>
            <person name="Copeland A."/>
            <person name="Lucas S."/>
            <person name="Lapidus A."/>
            <person name="Barry K."/>
            <person name="Glavina del Rio T."/>
            <person name="Dalin E."/>
            <person name="Tice H."/>
            <person name="Pitluck S."/>
            <person name="Thompson L.S."/>
            <person name="Brettin T."/>
            <person name="Bruce D."/>
            <person name="Detter J.C."/>
            <person name="Han C."/>
            <person name="Tapia R."/>
            <person name="Schmutz J."/>
            <person name="Larimer F."/>
            <person name="Land M."/>
            <person name="Hauser L."/>
            <person name="Kyrpides N."/>
            <person name="Mikhailova N."/>
            <person name="Bryant D.A."/>
            <person name="Hanada S."/>
            <person name="Tsukatani Y."/>
            <person name="Richardson P."/>
        </authorList>
    </citation>
    <scope>NUCLEOTIDE SEQUENCE [LARGE SCALE GENOMIC DNA]</scope>
    <source>
        <strain evidence="3">DSM 13941 / HLO8</strain>
    </source>
</reference>
<protein>
    <submittedName>
        <fullName evidence="2">Uncharacterized protein</fullName>
    </submittedName>
</protein>
<evidence type="ECO:0000256" key="1">
    <source>
        <dbReference type="SAM" id="SignalP"/>
    </source>
</evidence>
<dbReference type="HOGENOM" id="CLU_535145_0_0_0"/>
<name>A7NNZ3_ROSCS</name>
<evidence type="ECO:0000313" key="3">
    <source>
        <dbReference type="Proteomes" id="UP000000263"/>
    </source>
</evidence>